<keyword evidence="1 2" id="KW-0732">Signal</keyword>
<feature type="domain" description="DUF4174" evidence="3">
    <location>
        <begin position="25"/>
        <end position="132"/>
    </location>
</feature>
<evidence type="ECO:0000256" key="1">
    <source>
        <dbReference type="ARBA" id="ARBA00022729"/>
    </source>
</evidence>
<proteinExistence type="predicted"/>
<name>A0ABU4S4K1_9GAMM</name>
<gene>
    <name evidence="4" type="ORF">SCD92_12695</name>
</gene>
<dbReference type="Pfam" id="PF13778">
    <property type="entry name" value="DUF4174"/>
    <property type="match status" value="1"/>
</dbReference>
<dbReference type="InterPro" id="IPR025232">
    <property type="entry name" value="DUF4174"/>
</dbReference>
<dbReference type="RefSeq" id="WP_302720851.1">
    <property type="nucleotide sequence ID" value="NZ_JAULRU010000215.1"/>
</dbReference>
<keyword evidence="5" id="KW-1185">Reference proteome</keyword>
<dbReference type="Proteomes" id="UP001273505">
    <property type="component" value="Unassembled WGS sequence"/>
</dbReference>
<dbReference type="EMBL" id="JAXAFO010000021">
    <property type="protein sequence ID" value="MDX6850224.1"/>
    <property type="molecule type" value="Genomic_DNA"/>
</dbReference>
<sequence length="137" mass="15906">MRALITLAIALLSVSTSADKTLQNIDDLVWKNRLILVWSNNIAASKQQLKLEAVEVEDRDIIWFLFSESDVATNYQGELTEEFTESAKQFFQSTDNQVVLIGKDGRVKERDSQMLLDSLFRKIDRMPMRINEMERYD</sequence>
<evidence type="ECO:0000313" key="4">
    <source>
        <dbReference type="EMBL" id="MDX6850224.1"/>
    </source>
</evidence>
<comment type="caution">
    <text evidence="4">The sequence shown here is derived from an EMBL/GenBank/DDBJ whole genome shotgun (WGS) entry which is preliminary data.</text>
</comment>
<accession>A0ABU4S4K1</accession>
<reference evidence="4 5" key="1">
    <citation type="submission" date="2023-11" db="EMBL/GenBank/DDBJ databases">
        <title>Gilvimarinus fulvus sp. nov., isolated from the surface of Kelp.</title>
        <authorList>
            <person name="Sun Y.Y."/>
            <person name="Gong Y."/>
            <person name="Du Z.J."/>
        </authorList>
    </citation>
    <scope>NUCLEOTIDE SEQUENCE [LARGE SCALE GENOMIC DNA]</scope>
    <source>
        <strain evidence="4 5">SDUM040013</strain>
    </source>
</reference>
<feature type="signal peptide" evidence="2">
    <location>
        <begin position="1"/>
        <end position="18"/>
    </location>
</feature>
<evidence type="ECO:0000313" key="5">
    <source>
        <dbReference type="Proteomes" id="UP001273505"/>
    </source>
</evidence>
<feature type="chain" id="PRO_5046433249" evidence="2">
    <location>
        <begin position="19"/>
        <end position="137"/>
    </location>
</feature>
<evidence type="ECO:0000259" key="3">
    <source>
        <dbReference type="Pfam" id="PF13778"/>
    </source>
</evidence>
<protein>
    <submittedName>
        <fullName evidence="4">DUF4174 domain-containing protein</fullName>
    </submittedName>
</protein>
<evidence type="ECO:0000256" key="2">
    <source>
        <dbReference type="SAM" id="SignalP"/>
    </source>
</evidence>
<organism evidence="4 5">
    <name type="scientific">Gilvimarinus gilvus</name>
    <dbReference type="NCBI Taxonomy" id="3058038"/>
    <lineage>
        <taxon>Bacteria</taxon>
        <taxon>Pseudomonadati</taxon>
        <taxon>Pseudomonadota</taxon>
        <taxon>Gammaproteobacteria</taxon>
        <taxon>Cellvibrionales</taxon>
        <taxon>Cellvibrionaceae</taxon>
        <taxon>Gilvimarinus</taxon>
    </lineage>
</organism>